<dbReference type="Proteomes" id="UP001497525">
    <property type="component" value="Unassembled WGS sequence"/>
</dbReference>
<evidence type="ECO:0000259" key="4">
    <source>
        <dbReference type="SMART" id="SM01382"/>
    </source>
</evidence>
<dbReference type="GO" id="GO:0032543">
    <property type="term" value="P:mitochondrial translation"/>
    <property type="evidence" value="ECO:0007669"/>
    <property type="project" value="TreeGrafter"/>
</dbReference>
<keyword evidence="2" id="KW-0689">Ribosomal protein</keyword>
<feature type="domain" description="Large ribosomal subunit protein uL2 C-terminal" evidence="4">
    <location>
        <begin position="174"/>
        <end position="313"/>
    </location>
</feature>
<evidence type="ECO:0000256" key="3">
    <source>
        <dbReference type="ARBA" id="ARBA00023274"/>
    </source>
</evidence>
<comment type="similarity">
    <text evidence="1">Belongs to the universal ribosomal protein uL2 family.</text>
</comment>
<feature type="domain" description="Large ribosomal subunit protein uL2 RNA-binding" evidence="5">
    <location>
        <begin position="83"/>
        <end position="163"/>
    </location>
</feature>
<dbReference type="EMBL" id="CAXLJL010000423">
    <property type="protein sequence ID" value="CAL5137668.1"/>
    <property type="molecule type" value="Genomic_DNA"/>
</dbReference>
<dbReference type="Gene3D" id="2.40.50.140">
    <property type="entry name" value="Nucleic acid-binding proteins"/>
    <property type="match status" value="1"/>
</dbReference>
<evidence type="ECO:0000256" key="2">
    <source>
        <dbReference type="ARBA" id="ARBA00022980"/>
    </source>
</evidence>
<dbReference type="SUPFAM" id="SSF50104">
    <property type="entry name" value="Translation proteins SH3-like domain"/>
    <property type="match status" value="1"/>
</dbReference>
<dbReference type="PANTHER" id="PTHR13691:SF73">
    <property type="entry name" value="LARGE RIBOSOMAL SUBUNIT PROTEIN UL2M"/>
    <property type="match status" value="1"/>
</dbReference>
<evidence type="ECO:0000313" key="7">
    <source>
        <dbReference type="Proteomes" id="UP001497525"/>
    </source>
</evidence>
<dbReference type="AlphaFoldDB" id="A0AAV2TRS9"/>
<dbReference type="InterPro" id="IPR014722">
    <property type="entry name" value="Rib_uL2_dom2"/>
</dbReference>
<keyword evidence="3" id="KW-0687">Ribonucleoprotein</keyword>
<dbReference type="Pfam" id="PF03947">
    <property type="entry name" value="Ribosomal_L2_C"/>
    <property type="match status" value="1"/>
</dbReference>
<dbReference type="InterPro" id="IPR022669">
    <property type="entry name" value="Ribosomal_uL2_C"/>
</dbReference>
<organism evidence="6 7">
    <name type="scientific">Calicophoron daubneyi</name>
    <name type="common">Rumen fluke</name>
    <name type="synonym">Paramphistomum daubneyi</name>
    <dbReference type="NCBI Taxonomy" id="300641"/>
    <lineage>
        <taxon>Eukaryota</taxon>
        <taxon>Metazoa</taxon>
        <taxon>Spiralia</taxon>
        <taxon>Lophotrochozoa</taxon>
        <taxon>Platyhelminthes</taxon>
        <taxon>Trematoda</taxon>
        <taxon>Digenea</taxon>
        <taxon>Plagiorchiida</taxon>
        <taxon>Pronocephalata</taxon>
        <taxon>Paramphistomoidea</taxon>
        <taxon>Paramphistomidae</taxon>
        <taxon>Calicophoron</taxon>
    </lineage>
</organism>
<dbReference type="GO" id="GO:0003723">
    <property type="term" value="F:RNA binding"/>
    <property type="evidence" value="ECO:0007669"/>
    <property type="project" value="TreeGrafter"/>
</dbReference>
<sequence>MWAVTSWRSILYRTPRISWSFVTGPSRCALVDFCARNLTVSSAVCKQPGIIYPHPLDRQWAIKRVIDPEQYTVDALPLVRTGGRGPDGKTKYKHVTRGLTRPWFMVDYNYSRHLPTGKVQEELVLRIIKNWWRHPLIALVASGEIKRWIVATSNIRVGDVVRSHVSIPLIPVNPTAGDAYPIGALPVGASICLIELRPGEGAIYCRSAGASATIVRRGKFVGDPDANPAEKASVLLDDNEEYTVLIRNNSSRKLLRLLPECMVVAGQVSNEKHNQHKYSKFGEKRWHGIKQRSGLWQRKTGRFGRKIHPIGPPSEFLAPDSPPQQLSLKYTRSQDPEFTRQKERELYAALHPGRQKKIQPVPKPFNGLPHTQPRFCWCSWSSVR</sequence>
<dbReference type="Gene3D" id="2.30.30.30">
    <property type="match status" value="1"/>
</dbReference>
<dbReference type="GO" id="GO:0005762">
    <property type="term" value="C:mitochondrial large ribosomal subunit"/>
    <property type="evidence" value="ECO:0007669"/>
    <property type="project" value="TreeGrafter"/>
</dbReference>
<dbReference type="InterPro" id="IPR012340">
    <property type="entry name" value="NA-bd_OB-fold"/>
</dbReference>
<dbReference type="SMART" id="SM01382">
    <property type="entry name" value="Ribosomal_L2_C"/>
    <property type="match status" value="1"/>
</dbReference>
<evidence type="ECO:0000256" key="1">
    <source>
        <dbReference type="ARBA" id="ARBA00005636"/>
    </source>
</evidence>
<reference evidence="6" key="1">
    <citation type="submission" date="2024-06" db="EMBL/GenBank/DDBJ databases">
        <authorList>
            <person name="Liu X."/>
            <person name="Lenzi L."/>
            <person name="Haldenby T S."/>
            <person name="Uol C."/>
        </authorList>
    </citation>
    <scope>NUCLEOTIDE SEQUENCE</scope>
</reference>
<gene>
    <name evidence="6" type="ORF">CDAUBV1_LOCUS11944</name>
</gene>
<proteinExistence type="inferred from homology"/>
<dbReference type="PANTHER" id="PTHR13691">
    <property type="entry name" value="RIBOSOMAL PROTEIN L2"/>
    <property type="match status" value="1"/>
</dbReference>
<comment type="caution">
    <text evidence="6">The sequence shown here is derived from an EMBL/GenBank/DDBJ whole genome shotgun (WGS) entry which is preliminary data.</text>
</comment>
<protein>
    <recommendedName>
        <fullName evidence="8">Ribosomal protein L2</fullName>
    </recommendedName>
</protein>
<dbReference type="InterPro" id="IPR002171">
    <property type="entry name" value="Ribosomal_uL2"/>
</dbReference>
<dbReference type="InterPro" id="IPR008991">
    <property type="entry name" value="Translation_prot_SH3-like_sf"/>
</dbReference>
<dbReference type="SMART" id="SM01383">
    <property type="entry name" value="Ribosomal_L2"/>
    <property type="match status" value="1"/>
</dbReference>
<dbReference type="SUPFAM" id="SSF50249">
    <property type="entry name" value="Nucleic acid-binding proteins"/>
    <property type="match status" value="1"/>
</dbReference>
<accession>A0AAV2TRS9</accession>
<evidence type="ECO:0000313" key="6">
    <source>
        <dbReference type="EMBL" id="CAL5137668.1"/>
    </source>
</evidence>
<evidence type="ECO:0000259" key="5">
    <source>
        <dbReference type="SMART" id="SM01383"/>
    </source>
</evidence>
<dbReference type="InterPro" id="IPR022666">
    <property type="entry name" value="Ribosomal_uL2_RNA-bd_dom"/>
</dbReference>
<dbReference type="GO" id="GO:0003735">
    <property type="term" value="F:structural constituent of ribosome"/>
    <property type="evidence" value="ECO:0007669"/>
    <property type="project" value="InterPro"/>
</dbReference>
<evidence type="ECO:0008006" key="8">
    <source>
        <dbReference type="Google" id="ProtNLM"/>
    </source>
</evidence>
<name>A0AAV2TRS9_CALDB</name>